<keyword evidence="3" id="KW-0808">Transferase</keyword>
<dbReference type="InterPro" id="IPR000182">
    <property type="entry name" value="GNAT_dom"/>
</dbReference>
<dbReference type="PANTHER" id="PTHR36449">
    <property type="entry name" value="ACETYLTRANSFERASE-RELATED"/>
    <property type="match status" value="1"/>
</dbReference>
<evidence type="ECO:0000256" key="2">
    <source>
        <dbReference type="ARBA" id="ARBA00022649"/>
    </source>
</evidence>
<dbReference type="Gene3D" id="3.40.630.30">
    <property type="match status" value="1"/>
</dbReference>
<sequence>MNLEKIEFLPLDKTYHLVQGFSCGNSMIDTYIKLSSNAIYDHKMGISSTTTLIYENEITAYFTANCAHLEIPVEEAREIGLMDSFYIPAIEVKYIGVKDKYQKKGIGSLLLKFIVGKALEITPFFTCRYIFLWAVEDAIEFYQKRYFKLTGKEEDGLYLMKFLVPTYPIEEEI</sequence>
<evidence type="ECO:0000256" key="5">
    <source>
        <dbReference type="ARBA" id="ARBA00049880"/>
    </source>
</evidence>
<evidence type="ECO:0000313" key="8">
    <source>
        <dbReference type="Proteomes" id="UP001225646"/>
    </source>
</evidence>
<keyword evidence="1" id="KW-0678">Repressor</keyword>
<reference evidence="7 8" key="1">
    <citation type="submission" date="2023-07" db="EMBL/GenBank/DDBJ databases">
        <title>Genomic Encyclopedia of Type Strains, Phase IV (KMG-IV): sequencing the most valuable type-strain genomes for metagenomic binning, comparative biology and taxonomic classification.</title>
        <authorList>
            <person name="Goeker M."/>
        </authorList>
    </citation>
    <scope>NUCLEOTIDE SEQUENCE [LARGE SCALE GENOMIC DNA]</scope>
    <source>
        <strain evidence="7 8">DSM 19092</strain>
    </source>
</reference>
<keyword evidence="2" id="KW-1277">Toxin-antitoxin system</keyword>
<protein>
    <submittedName>
        <fullName evidence="7">GNAT superfamily N-acetyltransferase</fullName>
    </submittedName>
</protein>
<accession>A0ABT9VTA5</accession>
<dbReference type="EMBL" id="JAUSTR010000047">
    <property type="protein sequence ID" value="MDQ0164087.1"/>
    <property type="molecule type" value="Genomic_DNA"/>
</dbReference>
<dbReference type="PROSITE" id="PS51186">
    <property type="entry name" value="GNAT"/>
    <property type="match status" value="1"/>
</dbReference>
<dbReference type="RefSeq" id="WP_044747281.1">
    <property type="nucleotide sequence ID" value="NZ_JAUSTR010000047.1"/>
</dbReference>
<keyword evidence="4" id="KW-0012">Acyltransferase</keyword>
<proteinExistence type="predicted"/>
<comment type="catalytic activity">
    <reaction evidence="5">
        <text>glycyl-tRNA(Gly) + acetyl-CoA = N-acetylglycyl-tRNA(Gly) + CoA + H(+)</text>
        <dbReference type="Rhea" id="RHEA:81867"/>
        <dbReference type="Rhea" id="RHEA-COMP:9683"/>
        <dbReference type="Rhea" id="RHEA-COMP:19766"/>
        <dbReference type="ChEBI" id="CHEBI:15378"/>
        <dbReference type="ChEBI" id="CHEBI:57287"/>
        <dbReference type="ChEBI" id="CHEBI:57288"/>
        <dbReference type="ChEBI" id="CHEBI:78522"/>
        <dbReference type="ChEBI" id="CHEBI:232036"/>
    </reaction>
</comment>
<dbReference type="Proteomes" id="UP001225646">
    <property type="component" value="Unassembled WGS sequence"/>
</dbReference>
<evidence type="ECO:0000313" key="7">
    <source>
        <dbReference type="EMBL" id="MDQ0164087.1"/>
    </source>
</evidence>
<organism evidence="7 8">
    <name type="scientific">Aeribacillus alveayuensis</name>
    <dbReference type="NCBI Taxonomy" id="279215"/>
    <lineage>
        <taxon>Bacteria</taxon>
        <taxon>Bacillati</taxon>
        <taxon>Bacillota</taxon>
        <taxon>Bacilli</taxon>
        <taxon>Bacillales</taxon>
        <taxon>Bacillaceae</taxon>
        <taxon>Aeribacillus</taxon>
    </lineage>
</organism>
<evidence type="ECO:0000256" key="1">
    <source>
        <dbReference type="ARBA" id="ARBA00022491"/>
    </source>
</evidence>
<evidence type="ECO:0000259" key="6">
    <source>
        <dbReference type="PROSITE" id="PS51186"/>
    </source>
</evidence>
<dbReference type="InterPro" id="IPR016181">
    <property type="entry name" value="Acyl_CoA_acyltransferase"/>
</dbReference>
<comment type="caution">
    <text evidence="7">The sequence shown here is derived from an EMBL/GenBank/DDBJ whole genome shotgun (WGS) entry which is preliminary data.</text>
</comment>
<dbReference type="CDD" id="cd04301">
    <property type="entry name" value="NAT_SF"/>
    <property type="match status" value="1"/>
</dbReference>
<gene>
    <name evidence="7" type="ORF">J2S06_003232</name>
</gene>
<dbReference type="Pfam" id="PF13508">
    <property type="entry name" value="Acetyltransf_7"/>
    <property type="match status" value="1"/>
</dbReference>
<feature type="domain" description="N-acetyltransferase" evidence="6">
    <location>
        <begin position="29"/>
        <end position="173"/>
    </location>
</feature>
<dbReference type="PANTHER" id="PTHR36449:SF1">
    <property type="entry name" value="ACETYLTRANSFERASE"/>
    <property type="match status" value="1"/>
</dbReference>
<keyword evidence="8" id="KW-1185">Reference proteome</keyword>
<name>A0ABT9VTA5_9BACI</name>
<dbReference type="SUPFAM" id="SSF55729">
    <property type="entry name" value="Acyl-CoA N-acyltransferases (Nat)"/>
    <property type="match status" value="1"/>
</dbReference>
<evidence type="ECO:0000256" key="4">
    <source>
        <dbReference type="ARBA" id="ARBA00023315"/>
    </source>
</evidence>
<evidence type="ECO:0000256" key="3">
    <source>
        <dbReference type="ARBA" id="ARBA00022679"/>
    </source>
</evidence>